<keyword evidence="1" id="KW-1133">Transmembrane helix</keyword>
<gene>
    <name evidence="2" type="ORF">SAMN05216178_2348</name>
</gene>
<protein>
    <recommendedName>
        <fullName evidence="4">DUF2474 domain-containing protein</fullName>
    </recommendedName>
</protein>
<accession>A0A1H4ME83</accession>
<reference evidence="3" key="1">
    <citation type="submission" date="2016-10" db="EMBL/GenBank/DDBJ databases">
        <authorList>
            <person name="Varghese N."/>
            <person name="Submissions S."/>
        </authorList>
    </citation>
    <scope>NUCLEOTIDE SEQUENCE [LARGE SCALE GENOMIC DNA]</scope>
    <source>
        <strain evidence="3">DSM 9751</strain>
    </source>
</reference>
<dbReference type="Proteomes" id="UP000198982">
    <property type="component" value="Unassembled WGS sequence"/>
</dbReference>
<evidence type="ECO:0000313" key="3">
    <source>
        <dbReference type="Proteomes" id="UP000198982"/>
    </source>
</evidence>
<keyword evidence="1" id="KW-0472">Membrane</keyword>
<evidence type="ECO:0000313" key="2">
    <source>
        <dbReference type="EMBL" id="SEB81157.1"/>
    </source>
</evidence>
<dbReference type="InterPro" id="IPR018895">
    <property type="entry name" value="DUF2474"/>
</dbReference>
<dbReference type="Pfam" id="PF10617">
    <property type="entry name" value="DUF2474"/>
    <property type="match status" value="1"/>
</dbReference>
<name>A0A1H4ME83_9PSED</name>
<organism evidence="2 3">
    <name type="scientific">Pseudomonas saponiphila</name>
    <dbReference type="NCBI Taxonomy" id="556534"/>
    <lineage>
        <taxon>Bacteria</taxon>
        <taxon>Pseudomonadati</taxon>
        <taxon>Pseudomonadota</taxon>
        <taxon>Gammaproteobacteria</taxon>
        <taxon>Pseudomonadales</taxon>
        <taxon>Pseudomonadaceae</taxon>
        <taxon>Pseudomonas</taxon>
    </lineage>
</organism>
<dbReference type="AlphaFoldDB" id="A0A1H4ME83"/>
<keyword evidence="3" id="KW-1185">Reference proteome</keyword>
<dbReference type="EMBL" id="FNTJ01000001">
    <property type="protein sequence ID" value="SEB81157.1"/>
    <property type="molecule type" value="Genomic_DNA"/>
</dbReference>
<sequence length="46" mass="4987">MATIDRAKTLSRLLWMLGLWLASVLGLGLVAGLLRLLMQAAGMHSH</sequence>
<evidence type="ECO:0000256" key="1">
    <source>
        <dbReference type="SAM" id="Phobius"/>
    </source>
</evidence>
<feature type="transmembrane region" description="Helical" evidence="1">
    <location>
        <begin position="13"/>
        <end position="37"/>
    </location>
</feature>
<keyword evidence="1" id="KW-0812">Transmembrane</keyword>
<proteinExistence type="predicted"/>
<dbReference type="RefSeq" id="WP_092313536.1">
    <property type="nucleotide sequence ID" value="NZ_FNTJ01000001.1"/>
</dbReference>
<evidence type="ECO:0008006" key="4">
    <source>
        <dbReference type="Google" id="ProtNLM"/>
    </source>
</evidence>